<dbReference type="AlphaFoldDB" id="A0A4R6ZQP8"/>
<dbReference type="STRING" id="1265846.PROCOU_05913"/>
<dbReference type="OrthoDB" id="2363988at2"/>
<comment type="caution">
    <text evidence="1">The sequence shown here is derived from an EMBL/GenBank/DDBJ whole genome shotgun (WGS) entry which is preliminary data.</text>
</comment>
<dbReference type="RefSeq" id="WP_036070085.1">
    <property type="nucleotide sequence ID" value="NZ_SNZK01000002.1"/>
</dbReference>
<reference evidence="1 2" key="1">
    <citation type="submission" date="2019-03" db="EMBL/GenBank/DDBJ databases">
        <title>Genomic Encyclopedia of Type Strains, Phase III (KMG-III): the genomes of soil and plant-associated and newly described type strains.</title>
        <authorList>
            <person name="Whitman W."/>
        </authorList>
    </citation>
    <scope>NUCLEOTIDE SEQUENCE [LARGE SCALE GENOMIC DNA]</scope>
    <source>
        <strain evidence="1 2">CECT 7972</strain>
    </source>
</reference>
<protein>
    <submittedName>
        <fullName evidence="1">Type VII secretion effector (TIGR04197 family)</fullName>
    </submittedName>
</protein>
<sequence length="97" mass="10721">MSKKIQLPSGRLAEHATAIGKNADALALKLKPNVDYSTGTAQELVYDCMELAHFLQAFPTAFTKDVQNLKNVEKAFVASEKHIAKLLQTGVDFSWKE</sequence>
<gene>
    <name evidence="1" type="ORF">DFP96_102410</name>
</gene>
<organism evidence="1 2">
    <name type="scientific">Listeria rocourtiae</name>
    <dbReference type="NCBI Taxonomy" id="647910"/>
    <lineage>
        <taxon>Bacteria</taxon>
        <taxon>Bacillati</taxon>
        <taxon>Bacillota</taxon>
        <taxon>Bacilli</taxon>
        <taxon>Bacillales</taxon>
        <taxon>Listeriaceae</taxon>
        <taxon>Listeria</taxon>
    </lineage>
</organism>
<keyword evidence="2" id="KW-1185">Reference proteome</keyword>
<name>A0A4R6ZQP8_9LIST</name>
<proteinExistence type="predicted"/>
<evidence type="ECO:0000313" key="1">
    <source>
        <dbReference type="EMBL" id="TDR54815.1"/>
    </source>
</evidence>
<dbReference type="EMBL" id="SNZK01000002">
    <property type="protein sequence ID" value="TDR54815.1"/>
    <property type="molecule type" value="Genomic_DNA"/>
</dbReference>
<accession>A0A4R6ZQP8</accession>
<evidence type="ECO:0000313" key="2">
    <source>
        <dbReference type="Proteomes" id="UP000295558"/>
    </source>
</evidence>
<dbReference type="Proteomes" id="UP000295558">
    <property type="component" value="Unassembled WGS sequence"/>
</dbReference>